<keyword evidence="2" id="KW-0732">Signal</keyword>
<feature type="region of interest" description="Disordered" evidence="1">
    <location>
        <begin position="252"/>
        <end position="293"/>
    </location>
</feature>
<evidence type="ECO:0000256" key="1">
    <source>
        <dbReference type="SAM" id="MobiDB-lite"/>
    </source>
</evidence>
<keyword evidence="4" id="KW-1185">Reference proteome</keyword>
<feature type="compositionally biased region" description="Basic and acidic residues" evidence="1">
    <location>
        <begin position="147"/>
        <end position="163"/>
    </location>
</feature>
<gene>
    <name evidence="3" type="ORF">NMOB1V02_LOCUS173</name>
</gene>
<evidence type="ECO:0000256" key="2">
    <source>
        <dbReference type="SAM" id="SignalP"/>
    </source>
</evidence>
<dbReference type="Proteomes" id="UP000678499">
    <property type="component" value="Unassembled WGS sequence"/>
</dbReference>
<dbReference type="EMBL" id="CAJPEX010000012">
    <property type="protein sequence ID" value="CAG0912383.1"/>
    <property type="molecule type" value="Genomic_DNA"/>
</dbReference>
<sequence>MTSIHFMVFLGLVVAISAMPMMNENGNPVPTSDDHTDSSEEMVDSSAPTGKEMVAMDVEETSSSNDAHTLQTPVAEPEPEPESSPEPVAPRENPEVSPEPVSHPDTSPGNASHTGDEGTSEPEPEPESEPEPEPKSEPEPETASQGKEMETAESEMHEMKVEARSGVVDPSSQVPDEESSAMDSNAMPMGDDAVIVEIAADKDMEPADSTHSVVSVLPETSKNMLPEETSKDDLNVDINVEQMDVVGEVLNSVGEESEPEPESAAEISSNARESGETEDMMNDTRASSDDRPFIRTKKNEAFINFKFGSDRARMRLTVEEGTGTYEVTTSNGKSRKAVFAVGENGEIMMVSSEELPSKLDESRKVVVTSGGVSMELILEADEKDDA</sequence>
<accession>A0A7R9BCZ5</accession>
<reference evidence="3" key="1">
    <citation type="submission" date="2020-11" db="EMBL/GenBank/DDBJ databases">
        <authorList>
            <person name="Tran Van P."/>
        </authorList>
    </citation>
    <scope>NUCLEOTIDE SEQUENCE</scope>
</reference>
<name>A0A7R9BCZ5_9CRUS</name>
<feature type="compositionally biased region" description="Polar residues" evidence="1">
    <location>
        <begin position="104"/>
        <end position="113"/>
    </location>
</feature>
<feature type="compositionally biased region" description="Polar residues" evidence="1">
    <location>
        <begin position="61"/>
        <end position="72"/>
    </location>
</feature>
<proteinExistence type="predicted"/>
<evidence type="ECO:0000313" key="3">
    <source>
        <dbReference type="EMBL" id="CAD7272231.1"/>
    </source>
</evidence>
<protein>
    <submittedName>
        <fullName evidence="3">Uncharacterized protein</fullName>
    </submittedName>
</protein>
<feature type="compositionally biased region" description="Acidic residues" evidence="1">
    <location>
        <begin position="118"/>
        <end position="131"/>
    </location>
</feature>
<feature type="signal peptide" evidence="2">
    <location>
        <begin position="1"/>
        <end position="18"/>
    </location>
</feature>
<evidence type="ECO:0000313" key="4">
    <source>
        <dbReference type="Proteomes" id="UP000678499"/>
    </source>
</evidence>
<feature type="chain" id="PRO_5036402896" evidence="2">
    <location>
        <begin position="19"/>
        <end position="386"/>
    </location>
</feature>
<organism evidence="3">
    <name type="scientific">Notodromas monacha</name>
    <dbReference type="NCBI Taxonomy" id="399045"/>
    <lineage>
        <taxon>Eukaryota</taxon>
        <taxon>Metazoa</taxon>
        <taxon>Ecdysozoa</taxon>
        <taxon>Arthropoda</taxon>
        <taxon>Crustacea</taxon>
        <taxon>Oligostraca</taxon>
        <taxon>Ostracoda</taxon>
        <taxon>Podocopa</taxon>
        <taxon>Podocopida</taxon>
        <taxon>Cypridocopina</taxon>
        <taxon>Cypridoidea</taxon>
        <taxon>Cyprididae</taxon>
        <taxon>Notodromas</taxon>
    </lineage>
</organism>
<dbReference type="EMBL" id="OA882049">
    <property type="protein sequence ID" value="CAD7272231.1"/>
    <property type="molecule type" value="Genomic_DNA"/>
</dbReference>
<feature type="region of interest" description="Disordered" evidence="1">
    <location>
        <begin position="204"/>
        <end position="237"/>
    </location>
</feature>
<feature type="region of interest" description="Disordered" evidence="1">
    <location>
        <begin position="25"/>
        <end position="189"/>
    </location>
</feature>
<dbReference type="AlphaFoldDB" id="A0A7R9BCZ5"/>
<feature type="compositionally biased region" description="Polar residues" evidence="1">
    <location>
        <begin position="209"/>
        <end position="223"/>
    </location>
</feature>